<dbReference type="AlphaFoldDB" id="A0AA97PIZ7"/>
<protein>
    <submittedName>
        <fullName evidence="1">Uncharacterized protein</fullName>
    </submittedName>
</protein>
<accession>A0AA97PIZ7</accession>
<proteinExistence type="predicted"/>
<sequence length="318" mass="36557">MPPVQEDHRHHMSYVPALEGENNLDEWKRNVIRALTSRGLIHVLEGVQHDQESSQDEVECSSSSAPEVSVEICTVSSFDANDYFEVSRPLSFGTTSDTECYVCTNDHPSQSHTNSNVDAASDMSARQEKQRSMERSEAVLLMSQSLVGVHEWLVLHGFDASEENPARYFQAVQDVFTQLSTWTEDSTKEELMKIQPDPFKPIEAYQQRLSFLRNRYLRAGGFWSRKTKSTFCSVLCISDDREREVLWWAIEGIKAWSTTLHARLTRDMMEAPGSGQRLTWPRLMQQLAFIHECDRYDYILGPEATDGQSRIMIKKCYR</sequence>
<reference evidence="1" key="1">
    <citation type="journal article" date="2012" name="PLoS Genet.">
        <title>Comparative analysis of the genomes of two field isolates of the rice blast fungus Magnaporthe oryzae.</title>
        <authorList>
            <person name="Xue M."/>
            <person name="Yang J."/>
            <person name="Li Z."/>
            <person name="Hu S."/>
            <person name="Yao N."/>
            <person name="Dean R.A."/>
            <person name="Zhao W."/>
            <person name="Shen M."/>
            <person name="Zhang H."/>
            <person name="Li C."/>
            <person name="Liu L."/>
            <person name="Cao L."/>
            <person name="Xu X."/>
            <person name="Xing Y."/>
            <person name="Hsiang T."/>
            <person name="Zhang Z."/>
            <person name="Xu J.R."/>
            <person name="Peng Y.L."/>
        </authorList>
    </citation>
    <scope>NUCLEOTIDE SEQUENCE</scope>
    <source>
        <strain evidence="1">Y34</strain>
    </source>
</reference>
<organism evidence="1">
    <name type="scientific">Pyricularia oryzae (strain Y34)</name>
    <name type="common">Rice blast fungus</name>
    <name type="synonym">Magnaporthe oryzae</name>
    <dbReference type="NCBI Taxonomy" id="1143189"/>
    <lineage>
        <taxon>Eukaryota</taxon>
        <taxon>Fungi</taxon>
        <taxon>Dikarya</taxon>
        <taxon>Ascomycota</taxon>
        <taxon>Pezizomycotina</taxon>
        <taxon>Sordariomycetes</taxon>
        <taxon>Sordariomycetidae</taxon>
        <taxon>Magnaporthales</taxon>
        <taxon>Pyriculariaceae</taxon>
        <taxon>Pyricularia</taxon>
    </lineage>
</organism>
<dbReference type="EMBL" id="JH793700">
    <property type="protein sequence ID" value="ELQ36233.1"/>
    <property type="molecule type" value="Genomic_DNA"/>
</dbReference>
<gene>
    <name evidence="1" type="ORF">OOU_Y34scaffold00666g94</name>
</gene>
<evidence type="ECO:0000313" key="1">
    <source>
        <dbReference type="EMBL" id="ELQ36233.1"/>
    </source>
</evidence>
<name>A0AA97PIZ7_PYRO3</name>
<dbReference type="Proteomes" id="UP000011086">
    <property type="component" value="Unassembled WGS sequence"/>
</dbReference>